<dbReference type="OrthoDB" id="9967656at2"/>
<name>A0A5C5XK57_9PLAN</name>
<keyword evidence="1" id="KW-1133">Transmembrane helix</keyword>
<dbReference type="RefSeq" id="WP_146504619.1">
    <property type="nucleotide sequence ID" value="NZ_SJPG01000001.1"/>
</dbReference>
<gene>
    <name evidence="2" type="ORF">Pan54_35470</name>
</gene>
<accession>A0A5C5XK57</accession>
<evidence type="ECO:0000256" key="1">
    <source>
        <dbReference type="SAM" id="Phobius"/>
    </source>
</evidence>
<proteinExistence type="predicted"/>
<sequence>MIGTFGLIIVGGISLFIILVIVRIFAGSSGSNEPAGRGFKSLLDKKVTLTCWHCQKETDANLTQCEHCGQELK</sequence>
<dbReference type="AlphaFoldDB" id="A0A5C5XK57"/>
<feature type="transmembrane region" description="Helical" evidence="1">
    <location>
        <begin position="6"/>
        <end position="26"/>
    </location>
</feature>
<protein>
    <submittedName>
        <fullName evidence="2">Uncharacterized protein</fullName>
    </submittedName>
</protein>
<evidence type="ECO:0000313" key="3">
    <source>
        <dbReference type="Proteomes" id="UP000316095"/>
    </source>
</evidence>
<evidence type="ECO:0000313" key="2">
    <source>
        <dbReference type="EMBL" id="TWT62801.1"/>
    </source>
</evidence>
<organism evidence="2 3">
    <name type="scientific">Rubinisphaera italica</name>
    <dbReference type="NCBI Taxonomy" id="2527969"/>
    <lineage>
        <taxon>Bacteria</taxon>
        <taxon>Pseudomonadati</taxon>
        <taxon>Planctomycetota</taxon>
        <taxon>Planctomycetia</taxon>
        <taxon>Planctomycetales</taxon>
        <taxon>Planctomycetaceae</taxon>
        <taxon>Rubinisphaera</taxon>
    </lineage>
</organism>
<dbReference type="EMBL" id="SJPG01000001">
    <property type="protein sequence ID" value="TWT62801.1"/>
    <property type="molecule type" value="Genomic_DNA"/>
</dbReference>
<keyword evidence="1" id="KW-0472">Membrane</keyword>
<keyword evidence="3" id="KW-1185">Reference proteome</keyword>
<comment type="caution">
    <text evidence="2">The sequence shown here is derived from an EMBL/GenBank/DDBJ whole genome shotgun (WGS) entry which is preliminary data.</text>
</comment>
<reference evidence="2 3" key="1">
    <citation type="submission" date="2019-02" db="EMBL/GenBank/DDBJ databases">
        <title>Deep-cultivation of Planctomycetes and their phenomic and genomic characterization uncovers novel biology.</title>
        <authorList>
            <person name="Wiegand S."/>
            <person name="Jogler M."/>
            <person name="Boedeker C."/>
            <person name="Pinto D."/>
            <person name="Vollmers J."/>
            <person name="Rivas-Marin E."/>
            <person name="Kohn T."/>
            <person name="Peeters S.H."/>
            <person name="Heuer A."/>
            <person name="Rast P."/>
            <person name="Oberbeckmann S."/>
            <person name="Bunk B."/>
            <person name="Jeske O."/>
            <person name="Meyerdierks A."/>
            <person name="Storesund J.E."/>
            <person name="Kallscheuer N."/>
            <person name="Luecker S."/>
            <person name="Lage O.M."/>
            <person name="Pohl T."/>
            <person name="Merkel B.J."/>
            <person name="Hornburger P."/>
            <person name="Mueller R.-W."/>
            <person name="Bruemmer F."/>
            <person name="Labrenz M."/>
            <person name="Spormann A.M."/>
            <person name="Op Den Camp H."/>
            <person name="Overmann J."/>
            <person name="Amann R."/>
            <person name="Jetten M.S.M."/>
            <person name="Mascher T."/>
            <person name="Medema M.H."/>
            <person name="Devos D.P."/>
            <person name="Kaster A.-K."/>
            <person name="Ovreas L."/>
            <person name="Rohde M."/>
            <person name="Galperin M.Y."/>
            <person name="Jogler C."/>
        </authorList>
    </citation>
    <scope>NUCLEOTIDE SEQUENCE [LARGE SCALE GENOMIC DNA]</scope>
    <source>
        <strain evidence="2 3">Pan54</strain>
    </source>
</reference>
<keyword evidence="1" id="KW-0812">Transmembrane</keyword>
<dbReference type="Proteomes" id="UP000316095">
    <property type="component" value="Unassembled WGS sequence"/>
</dbReference>